<keyword evidence="1" id="KW-0472">Membrane</keyword>
<evidence type="ECO:0000256" key="1">
    <source>
        <dbReference type="SAM" id="Phobius"/>
    </source>
</evidence>
<evidence type="ECO:0000313" key="3">
    <source>
        <dbReference type="Proteomes" id="UP000824175"/>
    </source>
</evidence>
<feature type="transmembrane region" description="Helical" evidence="1">
    <location>
        <begin position="99"/>
        <end position="118"/>
    </location>
</feature>
<accession>A0A9D1KYL0</accession>
<organism evidence="2 3">
    <name type="scientific">Candidatus Fimiplasma intestinipullorum</name>
    <dbReference type="NCBI Taxonomy" id="2840825"/>
    <lineage>
        <taxon>Bacteria</taxon>
        <taxon>Bacillati</taxon>
        <taxon>Bacillota</taxon>
        <taxon>Clostridia</taxon>
        <taxon>Eubacteriales</taxon>
        <taxon>Candidatus Fimiplasma</taxon>
    </lineage>
</organism>
<reference evidence="2" key="1">
    <citation type="submission" date="2020-10" db="EMBL/GenBank/DDBJ databases">
        <authorList>
            <person name="Gilroy R."/>
        </authorList>
    </citation>
    <scope>NUCLEOTIDE SEQUENCE</scope>
    <source>
        <strain evidence="2">CHK195-11698</strain>
    </source>
</reference>
<dbReference type="Proteomes" id="UP000824175">
    <property type="component" value="Unassembled WGS sequence"/>
</dbReference>
<comment type="caution">
    <text evidence="2">The sequence shown here is derived from an EMBL/GenBank/DDBJ whole genome shotgun (WGS) entry which is preliminary data.</text>
</comment>
<feature type="transmembrane region" description="Helical" evidence="1">
    <location>
        <begin position="6"/>
        <end position="23"/>
    </location>
</feature>
<sequence length="167" mass="19455">MTNYEISTLIVSLVSLVSLNVCLKKGKVVRYAKNEWIYMSLLKVSSLAPAMLTVLQIYCFTFDYVNYLRNDMYHMVMFYYIGYLLLMGFLVFMEDLRLILGSSLFLFVYQCYIGYILISHEQLISLMMDNVYNIFRYGHWAGLLLALLGPVLSFLGVLTVLYYRKAS</sequence>
<feature type="transmembrane region" description="Helical" evidence="1">
    <location>
        <begin position="138"/>
        <end position="163"/>
    </location>
</feature>
<proteinExistence type="predicted"/>
<gene>
    <name evidence="2" type="ORF">IAD15_00860</name>
</gene>
<feature type="transmembrane region" description="Helical" evidence="1">
    <location>
        <begin position="72"/>
        <end position="92"/>
    </location>
</feature>
<dbReference type="AlphaFoldDB" id="A0A9D1KYL0"/>
<evidence type="ECO:0000313" key="2">
    <source>
        <dbReference type="EMBL" id="HIU12613.1"/>
    </source>
</evidence>
<protein>
    <submittedName>
        <fullName evidence="2">Uncharacterized protein</fullName>
    </submittedName>
</protein>
<dbReference type="EMBL" id="DVMJ01000007">
    <property type="protein sequence ID" value="HIU12613.1"/>
    <property type="molecule type" value="Genomic_DNA"/>
</dbReference>
<reference evidence="2" key="2">
    <citation type="journal article" date="2021" name="PeerJ">
        <title>Extensive microbial diversity within the chicken gut microbiome revealed by metagenomics and culture.</title>
        <authorList>
            <person name="Gilroy R."/>
            <person name="Ravi A."/>
            <person name="Getino M."/>
            <person name="Pursley I."/>
            <person name="Horton D.L."/>
            <person name="Alikhan N.F."/>
            <person name="Baker D."/>
            <person name="Gharbi K."/>
            <person name="Hall N."/>
            <person name="Watson M."/>
            <person name="Adriaenssens E.M."/>
            <person name="Foster-Nyarko E."/>
            <person name="Jarju S."/>
            <person name="Secka A."/>
            <person name="Antonio M."/>
            <person name="Oren A."/>
            <person name="Chaudhuri R.R."/>
            <person name="La Ragione R."/>
            <person name="Hildebrand F."/>
            <person name="Pallen M.J."/>
        </authorList>
    </citation>
    <scope>NUCLEOTIDE SEQUENCE</scope>
    <source>
        <strain evidence="2">CHK195-11698</strain>
    </source>
</reference>
<keyword evidence="1" id="KW-1133">Transmembrane helix</keyword>
<feature type="transmembrane region" description="Helical" evidence="1">
    <location>
        <begin position="44"/>
        <end position="66"/>
    </location>
</feature>
<keyword evidence="1" id="KW-0812">Transmembrane</keyword>
<name>A0A9D1KYL0_9FIRM</name>